<dbReference type="VEuPathDB" id="FungiDB:BTJ68_08376"/>
<dbReference type="SUPFAM" id="SSF56235">
    <property type="entry name" value="N-terminal nucleophile aminohydrolases (Ntn hydrolases)"/>
    <property type="match status" value="1"/>
</dbReference>
<dbReference type="InterPro" id="IPR001353">
    <property type="entry name" value="Proteasome_sua/b"/>
</dbReference>
<dbReference type="AlphaFoldDB" id="A0A3M7C6V0"/>
<dbReference type="InterPro" id="IPR029055">
    <property type="entry name" value="Ntn_hydrolases_N"/>
</dbReference>
<evidence type="ECO:0000256" key="5">
    <source>
        <dbReference type="ARBA" id="ARBA00023242"/>
    </source>
</evidence>
<proteinExistence type="inferred from homology"/>
<dbReference type="SMART" id="SM00948">
    <property type="entry name" value="Proteasome_A_N"/>
    <property type="match status" value="1"/>
</dbReference>
<reference evidence="9 10" key="1">
    <citation type="journal article" date="2018" name="BMC Genomics">
        <title>Genomic evidence for intraspecific hybridization in a clonal and extremely halotolerant yeast.</title>
        <authorList>
            <person name="Gostincar C."/>
            <person name="Stajich J.E."/>
            <person name="Zupancic J."/>
            <person name="Zalar P."/>
            <person name="Gunde-Cimerman N."/>
        </authorList>
    </citation>
    <scope>NUCLEOTIDE SEQUENCE [LARGE SCALE GENOMIC DNA]</scope>
    <source>
        <strain evidence="9 10">EXF-10513</strain>
    </source>
</reference>
<sequence>MSGYDRALSVFSPDGHVFQVEYALEAVKRGTCAVAVKGNGIVVLGCEKRSAMKLQDTRITPSKIGMVDNHVCLAFAGLNADARILIDKARLEAQSHRLTVEDPVSIEYITKYVAGVQQRYTQSGGVRPFGISTLIVGFDPGSEEARLYQTEPSGIYSAWKANAIGRSSKTVREFLERNHKDGLDRTGTIELAIKSLLEVVQTGAKNIEIAIMAPGKNVEMLPAEDIEKTVEKINTEKDQEANTRRGARGGAAAAAGQGAGAPSAQGAEQVLASRPAGEGSGAPPELQSEGISTWHWSMPQYGSSIMELHEEIQGLQFAPELEPSYNTPAYGYETLT</sequence>
<dbReference type="Proteomes" id="UP000269539">
    <property type="component" value="Unassembled WGS sequence"/>
</dbReference>
<keyword evidence="3" id="KW-0963">Cytoplasm</keyword>
<dbReference type="PANTHER" id="PTHR11599">
    <property type="entry name" value="PROTEASOME SUBUNIT ALPHA/BETA"/>
    <property type="match status" value="1"/>
</dbReference>
<dbReference type="InterPro" id="IPR016050">
    <property type="entry name" value="Proteasome_bsu_CS"/>
</dbReference>
<gene>
    <name evidence="9" type="ORF">D0864_15008</name>
</gene>
<evidence type="ECO:0000256" key="4">
    <source>
        <dbReference type="ARBA" id="ARBA00022942"/>
    </source>
</evidence>
<comment type="subcellular location">
    <subcellularLocation>
        <location evidence="2">Cytoplasm</location>
    </subcellularLocation>
    <subcellularLocation>
        <location evidence="1">Nucleus</location>
    </subcellularLocation>
</comment>
<dbReference type="PROSITE" id="PS00388">
    <property type="entry name" value="PROTEASOME_ALPHA_1"/>
    <property type="match status" value="1"/>
</dbReference>
<dbReference type="GO" id="GO:0005634">
    <property type="term" value="C:nucleus"/>
    <property type="evidence" value="ECO:0007669"/>
    <property type="project" value="UniProtKB-SubCell"/>
</dbReference>
<evidence type="ECO:0000256" key="6">
    <source>
        <dbReference type="PROSITE-ProRule" id="PRU00808"/>
    </source>
</evidence>
<keyword evidence="4 6" id="KW-0647">Proteasome</keyword>
<dbReference type="PROSITE" id="PS51475">
    <property type="entry name" value="PROTEASOME_ALPHA_2"/>
    <property type="match status" value="1"/>
</dbReference>
<comment type="caution">
    <text evidence="9">The sequence shown here is derived from an EMBL/GenBank/DDBJ whole genome shotgun (WGS) entry which is preliminary data.</text>
</comment>
<evidence type="ECO:0000256" key="2">
    <source>
        <dbReference type="ARBA" id="ARBA00004496"/>
    </source>
</evidence>
<dbReference type="GO" id="GO:0005737">
    <property type="term" value="C:cytoplasm"/>
    <property type="evidence" value="ECO:0007669"/>
    <property type="project" value="UniProtKB-SubCell"/>
</dbReference>
<feature type="region of interest" description="Disordered" evidence="7">
    <location>
        <begin position="233"/>
        <end position="288"/>
    </location>
</feature>
<dbReference type="GO" id="GO:0019773">
    <property type="term" value="C:proteasome core complex, alpha-subunit complex"/>
    <property type="evidence" value="ECO:0007669"/>
    <property type="project" value="UniProtKB-UniRule"/>
</dbReference>
<keyword evidence="5" id="KW-0539">Nucleus</keyword>
<feature type="compositionally biased region" description="Basic and acidic residues" evidence="7">
    <location>
        <begin position="233"/>
        <end position="243"/>
    </location>
</feature>
<dbReference type="Pfam" id="PF10584">
    <property type="entry name" value="Proteasome_A_N"/>
    <property type="match status" value="1"/>
</dbReference>
<evidence type="ECO:0000259" key="8">
    <source>
        <dbReference type="PROSITE" id="PS00388"/>
    </source>
</evidence>
<protein>
    <recommendedName>
        <fullName evidence="8">Proteasome alpha-type subunits domain-containing protein</fullName>
    </recommendedName>
</protein>
<name>A0A3M7C6V0_HORWE</name>
<dbReference type="InterPro" id="IPR050115">
    <property type="entry name" value="Proteasome_alpha"/>
</dbReference>
<dbReference type="PROSITE" id="PS00854">
    <property type="entry name" value="PROTEASOME_BETA_1"/>
    <property type="match status" value="1"/>
</dbReference>
<dbReference type="FunFam" id="3.60.20.10:FF:000004">
    <property type="entry name" value="Proteasome subunit alpha type-4"/>
    <property type="match status" value="1"/>
</dbReference>
<evidence type="ECO:0000313" key="10">
    <source>
        <dbReference type="Proteomes" id="UP000269539"/>
    </source>
</evidence>
<organism evidence="9 10">
    <name type="scientific">Hortaea werneckii</name>
    <name type="common">Black yeast</name>
    <name type="synonym">Cladosporium werneckii</name>
    <dbReference type="NCBI Taxonomy" id="91943"/>
    <lineage>
        <taxon>Eukaryota</taxon>
        <taxon>Fungi</taxon>
        <taxon>Dikarya</taxon>
        <taxon>Ascomycota</taxon>
        <taxon>Pezizomycotina</taxon>
        <taxon>Dothideomycetes</taxon>
        <taxon>Dothideomycetidae</taxon>
        <taxon>Mycosphaerellales</taxon>
        <taxon>Teratosphaeriaceae</taxon>
        <taxon>Hortaea</taxon>
    </lineage>
</organism>
<accession>A0A3M7C6V0</accession>
<dbReference type="Gene3D" id="3.60.20.10">
    <property type="entry name" value="Glutamine Phosphoribosylpyrophosphate, subunit 1, domain 1"/>
    <property type="match status" value="1"/>
</dbReference>
<dbReference type="InterPro" id="IPR023332">
    <property type="entry name" value="Proteasome_alpha-type"/>
</dbReference>
<feature type="compositionally biased region" description="Low complexity" evidence="7">
    <location>
        <begin position="250"/>
        <end position="267"/>
    </location>
</feature>
<evidence type="ECO:0000313" key="9">
    <source>
        <dbReference type="EMBL" id="RMY47779.1"/>
    </source>
</evidence>
<dbReference type="EMBL" id="QWIO01003038">
    <property type="protein sequence ID" value="RMY47779.1"/>
    <property type="molecule type" value="Genomic_DNA"/>
</dbReference>
<dbReference type="GO" id="GO:0006511">
    <property type="term" value="P:ubiquitin-dependent protein catabolic process"/>
    <property type="evidence" value="ECO:0007669"/>
    <property type="project" value="InterPro"/>
</dbReference>
<evidence type="ECO:0000256" key="7">
    <source>
        <dbReference type="SAM" id="MobiDB-lite"/>
    </source>
</evidence>
<evidence type="ECO:0000256" key="3">
    <source>
        <dbReference type="ARBA" id="ARBA00022490"/>
    </source>
</evidence>
<comment type="similarity">
    <text evidence="6">Belongs to the peptidase T1A family.</text>
</comment>
<dbReference type="InterPro" id="IPR000426">
    <property type="entry name" value="Proteasome_asu_N"/>
</dbReference>
<dbReference type="CDD" id="cd03755">
    <property type="entry name" value="proteasome_alpha_type_7"/>
    <property type="match status" value="1"/>
</dbReference>
<dbReference type="NCBIfam" id="NF003075">
    <property type="entry name" value="PRK03996.1"/>
    <property type="match status" value="1"/>
</dbReference>
<feature type="domain" description="Proteasome alpha-type subunits" evidence="8">
    <location>
        <begin position="4"/>
        <end position="26"/>
    </location>
</feature>
<dbReference type="Pfam" id="PF00227">
    <property type="entry name" value="Proteasome"/>
    <property type="match status" value="1"/>
</dbReference>
<evidence type="ECO:0000256" key="1">
    <source>
        <dbReference type="ARBA" id="ARBA00004123"/>
    </source>
</evidence>